<dbReference type="InterPro" id="IPR036291">
    <property type="entry name" value="NAD(P)-bd_dom_sf"/>
</dbReference>
<keyword evidence="2" id="KW-0521">NADP</keyword>
<dbReference type="PRINTS" id="PR00081">
    <property type="entry name" value="GDHRDH"/>
</dbReference>
<keyword evidence="4" id="KW-0684">Rhamnose metabolism</keyword>
<sequence>MQLLEGKKVAITGGSAGIGRAIALEMAKHGADVAINYYPDEKQRALAESLKTEIEALGRRYIAVAGDIGDPETGRSLVKKTVEAFGELTVFVSNAGICPFHEFTTMPEDVYYRTIQTNLNGAFFAIQAAAAQMKEQGKGGSIIAVSSISSMVGGEFQAHYTPTKAGLVSLMQSIAIGLGKHNIRCNALLPGTILTDINKEDLSDETKRKKMEDRIPLGRLGQADDLAGPAVFLASDLSKYVTGAQILTDGGAFVNLQ</sequence>
<dbReference type="PANTHER" id="PTHR42760:SF83">
    <property type="entry name" value="(3R)-3-HYDROXYACYL-COA DEHYDROGENASE"/>
    <property type="match status" value="1"/>
</dbReference>
<evidence type="ECO:0000313" key="6">
    <source>
        <dbReference type="Proteomes" id="UP000761534"/>
    </source>
</evidence>
<evidence type="ECO:0000256" key="1">
    <source>
        <dbReference type="ARBA" id="ARBA00006484"/>
    </source>
</evidence>
<evidence type="ECO:0000313" key="5">
    <source>
        <dbReference type="EMBL" id="KAA8917128.1"/>
    </source>
</evidence>
<dbReference type="FunFam" id="3.40.50.720:FF:000417">
    <property type="entry name" value="Glucose 1-dehydrogenase, putative"/>
    <property type="match status" value="1"/>
</dbReference>
<keyword evidence="6" id="KW-1185">Reference proteome</keyword>
<dbReference type="Gene3D" id="3.40.50.720">
    <property type="entry name" value="NAD(P)-binding Rossmann-like Domain"/>
    <property type="match status" value="1"/>
</dbReference>
<accession>A0A642VB89</accession>
<dbReference type="InterPro" id="IPR002347">
    <property type="entry name" value="SDR_fam"/>
</dbReference>
<evidence type="ECO:0000256" key="2">
    <source>
        <dbReference type="ARBA" id="ARBA00022857"/>
    </source>
</evidence>
<organism evidence="5 6">
    <name type="scientific">Trichomonascus ciferrii</name>
    <dbReference type="NCBI Taxonomy" id="44093"/>
    <lineage>
        <taxon>Eukaryota</taxon>
        <taxon>Fungi</taxon>
        <taxon>Dikarya</taxon>
        <taxon>Ascomycota</taxon>
        <taxon>Saccharomycotina</taxon>
        <taxon>Dipodascomycetes</taxon>
        <taxon>Dipodascales</taxon>
        <taxon>Trichomonascaceae</taxon>
        <taxon>Trichomonascus</taxon>
        <taxon>Trichomonascus ciferrii complex</taxon>
    </lineage>
</organism>
<protein>
    <submittedName>
        <fullName evidence="5">Uncharacterized protein</fullName>
    </submittedName>
</protein>
<proteinExistence type="inferred from homology"/>
<reference evidence="5" key="1">
    <citation type="journal article" date="2019" name="G3 (Bethesda)">
        <title>Genome Assemblies of Two Rare Opportunistic Yeast Pathogens: Diutina rugosa (syn. Candida rugosa) and Trichomonascus ciferrii (syn. Candida ciferrii).</title>
        <authorList>
            <person name="Mixao V."/>
            <person name="Saus E."/>
            <person name="Hansen A.P."/>
            <person name="Lass-Florl C."/>
            <person name="Gabaldon T."/>
        </authorList>
    </citation>
    <scope>NUCLEOTIDE SEQUENCE</scope>
    <source>
        <strain evidence="5">CBS 4856</strain>
    </source>
</reference>
<dbReference type="OrthoDB" id="47007at2759"/>
<dbReference type="GO" id="GO:0016616">
    <property type="term" value="F:oxidoreductase activity, acting on the CH-OH group of donors, NAD or NADP as acceptor"/>
    <property type="evidence" value="ECO:0007669"/>
    <property type="project" value="TreeGrafter"/>
</dbReference>
<dbReference type="PANTHER" id="PTHR42760">
    <property type="entry name" value="SHORT-CHAIN DEHYDROGENASES/REDUCTASES FAMILY MEMBER"/>
    <property type="match status" value="1"/>
</dbReference>
<evidence type="ECO:0000256" key="4">
    <source>
        <dbReference type="ARBA" id="ARBA00023308"/>
    </source>
</evidence>
<dbReference type="EMBL" id="SWFS01000064">
    <property type="protein sequence ID" value="KAA8917128.1"/>
    <property type="molecule type" value="Genomic_DNA"/>
</dbReference>
<dbReference type="GO" id="GO:0006633">
    <property type="term" value="P:fatty acid biosynthetic process"/>
    <property type="evidence" value="ECO:0007669"/>
    <property type="project" value="TreeGrafter"/>
</dbReference>
<dbReference type="Pfam" id="PF13561">
    <property type="entry name" value="adh_short_C2"/>
    <property type="match status" value="1"/>
</dbReference>
<dbReference type="GO" id="GO:0019301">
    <property type="term" value="P:rhamnose catabolic process"/>
    <property type="evidence" value="ECO:0007669"/>
    <property type="project" value="UniProtKB-ARBA"/>
</dbReference>
<comment type="similarity">
    <text evidence="1">Belongs to the short-chain dehydrogenases/reductases (SDR) family.</text>
</comment>
<dbReference type="PRINTS" id="PR00080">
    <property type="entry name" value="SDRFAMILY"/>
</dbReference>
<dbReference type="VEuPathDB" id="FungiDB:TRICI_000724"/>
<name>A0A642VB89_9ASCO</name>
<keyword evidence="3" id="KW-0560">Oxidoreductase</keyword>
<dbReference type="GO" id="GO:0048038">
    <property type="term" value="F:quinone binding"/>
    <property type="evidence" value="ECO:0007669"/>
    <property type="project" value="TreeGrafter"/>
</dbReference>
<dbReference type="SUPFAM" id="SSF51735">
    <property type="entry name" value="NAD(P)-binding Rossmann-fold domains"/>
    <property type="match status" value="1"/>
</dbReference>
<dbReference type="Proteomes" id="UP000761534">
    <property type="component" value="Unassembled WGS sequence"/>
</dbReference>
<evidence type="ECO:0000256" key="3">
    <source>
        <dbReference type="ARBA" id="ARBA00023002"/>
    </source>
</evidence>
<comment type="caution">
    <text evidence="5">The sequence shown here is derived from an EMBL/GenBank/DDBJ whole genome shotgun (WGS) entry which is preliminary data.</text>
</comment>
<dbReference type="AlphaFoldDB" id="A0A642VB89"/>
<gene>
    <name evidence="5" type="ORF">TRICI_000724</name>
</gene>